<dbReference type="EMBL" id="JAAABI010000002">
    <property type="protein sequence ID" value="NAY91424.1"/>
    <property type="molecule type" value="Genomic_DNA"/>
</dbReference>
<dbReference type="InterPro" id="IPR033985">
    <property type="entry name" value="SusD-like_N"/>
</dbReference>
<dbReference type="InterPro" id="IPR011990">
    <property type="entry name" value="TPR-like_helical_dom_sf"/>
</dbReference>
<dbReference type="RefSeq" id="WP_166522849.1">
    <property type="nucleotide sequence ID" value="NZ_JAAABI010000002.1"/>
</dbReference>
<feature type="domain" description="RagB/SusD" evidence="6">
    <location>
        <begin position="333"/>
        <end position="464"/>
    </location>
</feature>
<keyword evidence="9" id="KW-1185">Reference proteome</keyword>
<evidence type="ECO:0000313" key="8">
    <source>
        <dbReference type="EMBL" id="NAY91424.1"/>
    </source>
</evidence>
<proteinExistence type="inferred from homology"/>
<keyword evidence="4" id="KW-0472">Membrane</keyword>
<feature type="domain" description="SusD-like N-terminal" evidence="7">
    <location>
        <begin position="90"/>
        <end position="228"/>
    </location>
</feature>
<comment type="caution">
    <text evidence="8">The sequence shown here is derived from an EMBL/GenBank/DDBJ whole genome shotgun (WGS) entry which is preliminary data.</text>
</comment>
<evidence type="ECO:0000256" key="2">
    <source>
        <dbReference type="ARBA" id="ARBA00006275"/>
    </source>
</evidence>
<dbReference type="SUPFAM" id="SSF48452">
    <property type="entry name" value="TPR-like"/>
    <property type="match status" value="1"/>
</dbReference>
<evidence type="ECO:0000256" key="4">
    <source>
        <dbReference type="ARBA" id="ARBA00023136"/>
    </source>
</evidence>
<evidence type="ECO:0000313" key="9">
    <source>
        <dbReference type="Proteomes" id="UP000667650"/>
    </source>
</evidence>
<dbReference type="Pfam" id="PF14322">
    <property type="entry name" value="SusD-like_3"/>
    <property type="match status" value="1"/>
</dbReference>
<evidence type="ECO:0000259" key="6">
    <source>
        <dbReference type="Pfam" id="PF07980"/>
    </source>
</evidence>
<accession>A0A964TBX7</accession>
<name>A0A964TBX7_9FLAO</name>
<dbReference type="InterPro" id="IPR012944">
    <property type="entry name" value="SusD_RagB_dom"/>
</dbReference>
<gene>
    <name evidence="8" type="ORF">GTQ34_05785</name>
</gene>
<dbReference type="CDD" id="cd08977">
    <property type="entry name" value="SusD"/>
    <property type="match status" value="1"/>
</dbReference>
<evidence type="ECO:0000256" key="5">
    <source>
        <dbReference type="ARBA" id="ARBA00023237"/>
    </source>
</evidence>
<dbReference type="Proteomes" id="UP000667650">
    <property type="component" value="Unassembled WGS sequence"/>
</dbReference>
<organism evidence="8 9">
    <name type="scientific">Flagellimonas ochracea</name>
    <dbReference type="NCBI Taxonomy" id="2696472"/>
    <lineage>
        <taxon>Bacteria</taxon>
        <taxon>Pseudomonadati</taxon>
        <taxon>Bacteroidota</taxon>
        <taxon>Flavobacteriia</taxon>
        <taxon>Flavobacteriales</taxon>
        <taxon>Flavobacteriaceae</taxon>
        <taxon>Flagellimonas</taxon>
    </lineage>
</organism>
<dbReference type="GO" id="GO:0009279">
    <property type="term" value="C:cell outer membrane"/>
    <property type="evidence" value="ECO:0007669"/>
    <property type="project" value="UniProtKB-SubCell"/>
</dbReference>
<dbReference type="AlphaFoldDB" id="A0A964TBX7"/>
<dbReference type="Gene3D" id="1.25.40.390">
    <property type="match status" value="1"/>
</dbReference>
<comment type="similarity">
    <text evidence="2">Belongs to the SusD family.</text>
</comment>
<evidence type="ECO:0000259" key="7">
    <source>
        <dbReference type="Pfam" id="PF14322"/>
    </source>
</evidence>
<dbReference type="Pfam" id="PF07980">
    <property type="entry name" value="SusD_RagB"/>
    <property type="match status" value="1"/>
</dbReference>
<sequence>MKIIDYNKLIIRILSLILLVVPSISCEDFVEIEPPITELVNTNVFLNDNTATSATVAMYGSMMNRFGSFANYNITAFAGQSADELIDFDDSNQFYSNSLIAADNEVSNFWGDAYSYIYQANAVIQGLTESSSLIPSTRDQLLGEAIFFRAFCYFYLVNFFGDVPLITNTDFEINRVAFRTPFQDVYQTILDDLLRAQNLLSEGFEFTEGERIRPNKGAATALLARVHLYVQNWELAEEEANKLIVNSGDYQLVNLDDVFLKNSMETIWQLYPSSSEFTSQNTEEGARFILDESSSPSLVLSEGLINSFEVGDNRQVSWVGNVVLNDETLNFPFKYKAGLGSTTLTEYYTVFRLAEQYLIRAEARAMQGNIPGAQEDINQIRNRAGLPNTNATDQPSILNAIEAERRIEFMVEFGHRWLDLKRNSSADEILSSISEKDWQLTDLLYPIPELELANNPNLVQNPGY</sequence>
<keyword evidence="5" id="KW-0998">Cell outer membrane</keyword>
<evidence type="ECO:0000256" key="1">
    <source>
        <dbReference type="ARBA" id="ARBA00004442"/>
    </source>
</evidence>
<reference evidence="8" key="1">
    <citation type="submission" date="2020-01" db="EMBL/GenBank/DDBJ databases">
        <title>Muricauda ochracea sp. nov., isolated from a tidal flat of Garorim bay in Korea.</title>
        <authorList>
            <person name="Kim D."/>
            <person name="Yoo Y."/>
            <person name="Kim J.-J."/>
        </authorList>
    </citation>
    <scope>NUCLEOTIDE SEQUENCE</scope>
    <source>
        <strain evidence="8">JGD-17</strain>
    </source>
</reference>
<protein>
    <submittedName>
        <fullName evidence="8">RagB/SusD family nutrient uptake outer membrane protein</fullName>
    </submittedName>
</protein>
<keyword evidence="3" id="KW-0732">Signal</keyword>
<evidence type="ECO:0000256" key="3">
    <source>
        <dbReference type="ARBA" id="ARBA00022729"/>
    </source>
</evidence>
<comment type="subcellular location">
    <subcellularLocation>
        <location evidence="1">Cell outer membrane</location>
    </subcellularLocation>
</comment>